<dbReference type="SUPFAM" id="SSF89623">
    <property type="entry name" value="Ribose/Galactose isomerase RpiB/AlsB"/>
    <property type="match status" value="1"/>
</dbReference>
<dbReference type="Gene3D" id="3.40.1400.10">
    <property type="entry name" value="Sugar-phosphate isomerase, RpiB/LacA/LacB"/>
    <property type="match status" value="1"/>
</dbReference>
<dbReference type="NCBIfam" id="TIGR00689">
    <property type="entry name" value="rpiB_lacA_lacB"/>
    <property type="match status" value="1"/>
</dbReference>
<feature type="active site" description="Proton donor" evidence="2">
    <location>
        <position position="101"/>
    </location>
</feature>
<feature type="active site" description="Proton acceptor" evidence="2">
    <location>
        <position position="66"/>
    </location>
</feature>
<dbReference type="PIRSF" id="PIRSF005384">
    <property type="entry name" value="RpiB_LacA_B"/>
    <property type="match status" value="1"/>
</dbReference>
<sequence>MIYLGADHRGFELKEKLKVFLKEEGYEFEDLGNHTLDPTDDYPDFGAKVAEKVFEDPNNNRGILLCGSGVGMDIVANKFRGVRSAVVWGDDETLVKQSRQHNDSNVLSLPANHLTEKQAKKIVKLWLETSFSGEERHQRRIQKIEELESR</sequence>
<comment type="caution">
    <text evidence="3">The sequence shown here is derived from an EMBL/GenBank/DDBJ whole genome shotgun (WGS) entry which is preliminary data.</text>
</comment>
<dbReference type="Pfam" id="PF02502">
    <property type="entry name" value="LacAB_rpiB"/>
    <property type="match status" value="1"/>
</dbReference>
<reference evidence="4" key="1">
    <citation type="submission" date="2017-09" db="EMBL/GenBank/DDBJ databases">
        <title>Depth-based differentiation of microbial function through sediment-hosted aquifers and enrichment of novel symbionts in the deep terrestrial subsurface.</title>
        <authorList>
            <person name="Probst A.J."/>
            <person name="Ladd B."/>
            <person name="Jarett J.K."/>
            <person name="Geller-Mcgrath D.E."/>
            <person name="Sieber C.M.K."/>
            <person name="Emerson J.B."/>
            <person name="Anantharaman K."/>
            <person name="Thomas B.C."/>
            <person name="Malmstrom R."/>
            <person name="Stieglmeier M."/>
            <person name="Klingl A."/>
            <person name="Woyke T."/>
            <person name="Ryan C.M."/>
            <person name="Banfield J.F."/>
        </authorList>
    </citation>
    <scope>NUCLEOTIDE SEQUENCE [LARGE SCALE GENOMIC DNA]</scope>
</reference>
<dbReference type="PANTHER" id="PTHR30345">
    <property type="entry name" value="RIBOSE-5-PHOSPHATE ISOMERASE B"/>
    <property type="match status" value="1"/>
</dbReference>
<evidence type="ECO:0000313" key="4">
    <source>
        <dbReference type="Proteomes" id="UP000228781"/>
    </source>
</evidence>
<organism evidence="3 4">
    <name type="scientific">candidate division WWE3 bacterium CG_4_9_14_0_2_um_filter_48_10</name>
    <dbReference type="NCBI Taxonomy" id="1975078"/>
    <lineage>
        <taxon>Bacteria</taxon>
        <taxon>Katanobacteria</taxon>
    </lineage>
</organism>
<protein>
    <submittedName>
        <fullName evidence="3">Ribose-5-phosphate isomerase</fullName>
    </submittedName>
</protein>
<dbReference type="AlphaFoldDB" id="A0A2M8EJF3"/>
<dbReference type="EMBL" id="PFSK01000017">
    <property type="protein sequence ID" value="PJC22872.1"/>
    <property type="molecule type" value="Genomic_DNA"/>
</dbReference>
<evidence type="ECO:0000256" key="2">
    <source>
        <dbReference type="PIRSR" id="PIRSR005384-1"/>
    </source>
</evidence>
<proteinExistence type="inferred from homology"/>
<dbReference type="PANTHER" id="PTHR30345:SF0">
    <property type="entry name" value="DNA DAMAGE-REPAIR_TOLERATION PROTEIN DRT102"/>
    <property type="match status" value="1"/>
</dbReference>
<evidence type="ECO:0000256" key="1">
    <source>
        <dbReference type="ARBA" id="ARBA00008754"/>
    </source>
</evidence>
<comment type="similarity">
    <text evidence="1">Belongs to the LacAB/RpiB family.</text>
</comment>
<gene>
    <name evidence="3" type="ORF">CO059_01485</name>
</gene>
<dbReference type="Proteomes" id="UP000228781">
    <property type="component" value="Unassembled WGS sequence"/>
</dbReference>
<dbReference type="NCBIfam" id="NF004051">
    <property type="entry name" value="PRK05571.1"/>
    <property type="match status" value="1"/>
</dbReference>
<evidence type="ECO:0000313" key="3">
    <source>
        <dbReference type="EMBL" id="PJC22872.1"/>
    </source>
</evidence>
<dbReference type="InterPro" id="IPR036569">
    <property type="entry name" value="RpiB_LacA_LacB_sf"/>
</dbReference>
<dbReference type="GO" id="GO:0019316">
    <property type="term" value="P:D-allose catabolic process"/>
    <property type="evidence" value="ECO:0007669"/>
    <property type="project" value="TreeGrafter"/>
</dbReference>
<dbReference type="GO" id="GO:0009052">
    <property type="term" value="P:pentose-phosphate shunt, non-oxidative branch"/>
    <property type="evidence" value="ECO:0007669"/>
    <property type="project" value="TreeGrafter"/>
</dbReference>
<keyword evidence="3" id="KW-0413">Isomerase</keyword>
<dbReference type="GO" id="GO:0004751">
    <property type="term" value="F:ribose-5-phosphate isomerase activity"/>
    <property type="evidence" value="ECO:0007669"/>
    <property type="project" value="TreeGrafter"/>
</dbReference>
<name>A0A2M8EJF3_UNCKA</name>
<accession>A0A2M8EJF3</accession>
<dbReference type="InterPro" id="IPR003500">
    <property type="entry name" value="RpiB_LacA_LacB"/>
</dbReference>